<dbReference type="InterPro" id="IPR036869">
    <property type="entry name" value="J_dom_sf"/>
</dbReference>
<comment type="similarity">
    <text evidence="6">Belongs to the TIM14 family.</text>
</comment>
<evidence type="ECO:0000256" key="4">
    <source>
        <dbReference type="ARBA" id="ARBA00023136"/>
    </source>
</evidence>
<dbReference type="InterPro" id="IPR001623">
    <property type="entry name" value="DnaJ_domain"/>
</dbReference>
<evidence type="ECO:0000313" key="9">
    <source>
        <dbReference type="EMBL" id="PPK75362.1"/>
    </source>
</evidence>
<feature type="domain" description="J" evidence="8">
    <location>
        <begin position="112"/>
        <end position="163"/>
    </location>
</feature>
<dbReference type="SUPFAM" id="SSF46565">
    <property type="entry name" value="Chaperone J-domain"/>
    <property type="match status" value="1"/>
</dbReference>
<dbReference type="AlphaFoldDB" id="A0A2S6HD34"/>
<gene>
    <name evidence="9" type="ORF">B0F87_106210</name>
</gene>
<evidence type="ECO:0000256" key="6">
    <source>
        <dbReference type="ARBA" id="ARBA00038105"/>
    </source>
</evidence>
<evidence type="ECO:0000259" key="8">
    <source>
        <dbReference type="PROSITE" id="PS50076"/>
    </source>
</evidence>
<dbReference type="EMBL" id="PTIZ01000006">
    <property type="protein sequence ID" value="PPK75362.1"/>
    <property type="molecule type" value="Genomic_DNA"/>
</dbReference>
<feature type="transmembrane region" description="Helical" evidence="7">
    <location>
        <begin position="55"/>
        <end position="75"/>
    </location>
</feature>
<keyword evidence="2 7" id="KW-0812">Transmembrane</keyword>
<dbReference type="PANTHER" id="PTHR12763:SF28">
    <property type="entry name" value="GEO10507P1-RELATED"/>
    <property type="match status" value="1"/>
</dbReference>
<name>A0A2S6HD34_9GAMM</name>
<dbReference type="Pfam" id="PF00226">
    <property type="entry name" value="DnaJ"/>
    <property type="match status" value="1"/>
</dbReference>
<evidence type="ECO:0000256" key="7">
    <source>
        <dbReference type="SAM" id="Phobius"/>
    </source>
</evidence>
<sequence>MIRIYLILLFIIAFFGIRKLLKTSPTVLARYSKVLFLFVTGLILLYLTATGRLNGFFALAGVVIAFLFRLMPVLLRYSPYLQRLWSDFNAAKQNTSQRQNKASAKGDMSVEEAYEVLGLKMGASESEIIAAHRKLMQKMHPDRGGSDYLAAKINLAKKLLLKK</sequence>
<evidence type="ECO:0000256" key="3">
    <source>
        <dbReference type="ARBA" id="ARBA00022989"/>
    </source>
</evidence>
<dbReference type="GO" id="GO:0016020">
    <property type="term" value="C:membrane"/>
    <property type="evidence" value="ECO:0007669"/>
    <property type="project" value="UniProtKB-SubCell"/>
</dbReference>
<dbReference type="CDD" id="cd06257">
    <property type="entry name" value="DnaJ"/>
    <property type="match status" value="1"/>
</dbReference>
<organism evidence="9 10">
    <name type="scientific">Methylobacter tundripaludum</name>
    <dbReference type="NCBI Taxonomy" id="173365"/>
    <lineage>
        <taxon>Bacteria</taxon>
        <taxon>Pseudomonadati</taxon>
        <taxon>Pseudomonadota</taxon>
        <taxon>Gammaproteobacteria</taxon>
        <taxon>Methylococcales</taxon>
        <taxon>Methylococcaceae</taxon>
        <taxon>Methylobacter</taxon>
    </lineage>
</organism>
<dbReference type="Gene3D" id="1.10.287.110">
    <property type="entry name" value="DnaJ domain"/>
    <property type="match status" value="1"/>
</dbReference>
<dbReference type="SMART" id="SM00271">
    <property type="entry name" value="DnaJ"/>
    <property type="match status" value="1"/>
</dbReference>
<dbReference type="PANTHER" id="PTHR12763">
    <property type="match status" value="1"/>
</dbReference>
<proteinExistence type="inferred from homology"/>
<evidence type="ECO:0000313" key="10">
    <source>
        <dbReference type="Proteomes" id="UP000240010"/>
    </source>
</evidence>
<dbReference type="Proteomes" id="UP000240010">
    <property type="component" value="Unassembled WGS sequence"/>
</dbReference>
<dbReference type="PRINTS" id="PR00625">
    <property type="entry name" value="JDOMAIN"/>
</dbReference>
<feature type="transmembrane region" description="Helical" evidence="7">
    <location>
        <begin position="33"/>
        <end position="49"/>
    </location>
</feature>
<keyword evidence="5" id="KW-0143">Chaperone</keyword>
<reference evidence="9 10" key="1">
    <citation type="submission" date="2018-02" db="EMBL/GenBank/DDBJ databases">
        <title>Subsurface microbial communities from deep shales in Ohio and West Virginia, USA.</title>
        <authorList>
            <person name="Wrighton K."/>
        </authorList>
    </citation>
    <scope>NUCLEOTIDE SEQUENCE [LARGE SCALE GENOMIC DNA]</scope>
    <source>
        <strain evidence="9 10">OWC-DMM</strain>
    </source>
</reference>
<evidence type="ECO:0000256" key="1">
    <source>
        <dbReference type="ARBA" id="ARBA00004167"/>
    </source>
</evidence>
<accession>A0A2S6HD34</accession>
<protein>
    <submittedName>
        <fullName evidence="9">DnaJ-like protein</fullName>
    </submittedName>
</protein>
<keyword evidence="3 7" id="KW-1133">Transmembrane helix</keyword>
<feature type="transmembrane region" description="Helical" evidence="7">
    <location>
        <begin position="6"/>
        <end position="21"/>
    </location>
</feature>
<dbReference type="RefSeq" id="WP_104429214.1">
    <property type="nucleotide sequence ID" value="NZ_PTIZ01000006.1"/>
</dbReference>
<comment type="caution">
    <text evidence="9">The sequence shown here is derived from an EMBL/GenBank/DDBJ whole genome shotgun (WGS) entry which is preliminary data.</text>
</comment>
<dbReference type="PROSITE" id="PS50076">
    <property type="entry name" value="DNAJ_2"/>
    <property type="match status" value="1"/>
</dbReference>
<keyword evidence="4 7" id="KW-0472">Membrane</keyword>
<evidence type="ECO:0000256" key="5">
    <source>
        <dbReference type="ARBA" id="ARBA00023186"/>
    </source>
</evidence>
<evidence type="ECO:0000256" key="2">
    <source>
        <dbReference type="ARBA" id="ARBA00022692"/>
    </source>
</evidence>
<comment type="subcellular location">
    <subcellularLocation>
        <location evidence="1">Membrane</location>
        <topology evidence="1">Single-pass membrane protein</topology>
    </subcellularLocation>
</comment>